<dbReference type="PANTHER" id="PTHR43742:SF3">
    <property type="entry name" value="DIMETHYL SULFOXIDE REDUCTASE DMSA"/>
    <property type="match status" value="1"/>
</dbReference>
<dbReference type="Pfam" id="PF00384">
    <property type="entry name" value="Molybdopterin"/>
    <property type="match status" value="1"/>
</dbReference>
<evidence type="ECO:0000256" key="1">
    <source>
        <dbReference type="ARBA" id="ARBA00010312"/>
    </source>
</evidence>
<evidence type="ECO:0000256" key="3">
    <source>
        <dbReference type="ARBA" id="ARBA00022723"/>
    </source>
</evidence>
<evidence type="ECO:0000256" key="4">
    <source>
        <dbReference type="ARBA" id="ARBA00023004"/>
    </source>
</evidence>
<dbReference type="InterPro" id="IPR050612">
    <property type="entry name" value="Prok_Mopterin_Oxidored"/>
</dbReference>
<dbReference type="PROSITE" id="PS51669">
    <property type="entry name" value="4FE4S_MOW_BIS_MGD"/>
    <property type="match status" value="1"/>
</dbReference>
<dbReference type="GO" id="GO:0009061">
    <property type="term" value="P:anaerobic respiration"/>
    <property type="evidence" value="ECO:0007669"/>
    <property type="project" value="TreeGrafter"/>
</dbReference>
<name>E5Y5H3_BILW3</name>
<dbReference type="GO" id="GO:0030288">
    <property type="term" value="C:outer membrane-bounded periplasmic space"/>
    <property type="evidence" value="ECO:0007669"/>
    <property type="project" value="TreeGrafter"/>
</dbReference>
<dbReference type="PROSITE" id="PS00551">
    <property type="entry name" value="MOLYBDOPTERIN_PROK_1"/>
    <property type="match status" value="1"/>
</dbReference>
<dbReference type="GO" id="GO:0009055">
    <property type="term" value="F:electron transfer activity"/>
    <property type="evidence" value="ECO:0007669"/>
    <property type="project" value="TreeGrafter"/>
</dbReference>
<comment type="similarity">
    <text evidence="1">Belongs to the prokaryotic molybdopterin-containing oxidoreductase family.</text>
</comment>
<evidence type="ECO:0000313" key="7">
    <source>
        <dbReference type="EMBL" id="EFV44698.1"/>
    </source>
</evidence>
<dbReference type="InterPro" id="IPR009010">
    <property type="entry name" value="Asp_de-COase-like_dom_sf"/>
</dbReference>
<reference evidence="7 8" key="2">
    <citation type="submission" date="2013-04" db="EMBL/GenBank/DDBJ databases">
        <title>The Genome Sequence of Bilophila wadsworthia 3_1_6.</title>
        <authorList>
            <consortium name="The Broad Institute Genomics Platform"/>
            <person name="Earl A."/>
            <person name="Ward D."/>
            <person name="Feldgarden M."/>
            <person name="Gevers D."/>
            <person name="Sibley C."/>
            <person name="Strauss J."/>
            <person name="Allen-Vercoe E."/>
            <person name="Walker B."/>
            <person name="Young S."/>
            <person name="Zeng Q."/>
            <person name="Gargeya S."/>
            <person name="Fitzgerald M."/>
            <person name="Haas B."/>
            <person name="Abouelleil A."/>
            <person name="Allen A.W."/>
            <person name="Alvarado L."/>
            <person name="Arachchi H.M."/>
            <person name="Berlin A.M."/>
            <person name="Chapman S.B."/>
            <person name="Gainer-Dewar J."/>
            <person name="Goldberg J."/>
            <person name="Griggs A."/>
            <person name="Gujja S."/>
            <person name="Hansen M."/>
            <person name="Howarth C."/>
            <person name="Imamovic A."/>
            <person name="Ireland A."/>
            <person name="Larimer J."/>
            <person name="McCowan C."/>
            <person name="Murphy C."/>
            <person name="Pearson M."/>
            <person name="Poon T.W."/>
            <person name="Priest M."/>
            <person name="Roberts A."/>
            <person name="Saif S."/>
            <person name="Shea T."/>
            <person name="Sisk P."/>
            <person name="Sykes S."/>
            <person name="Wortman J."/>
            <person name="Nusbaum C."/>
            <person name="Birren B."/>
        </authorList>
    </citation>
    <scope>NUCLEOTIDE SEQUENCE [LARGE SCALE GENOMIC DNA]</scope>
    <source>
        <strain evidence="7 8">3_1_6</strain>
    </source>
</reference>
<dbReference type="Proteomes" id="UP000006034">
    <property type="component" value="Unassembled WGS sequence"/>
</dbReference>
<dbReference type="PANTHER" id="PTHR43742">
    <property type="entry name" value="TRIMETHYLAMINE-N-OXIDE REDUCTASE"/>
    <property type="match status" value="1"/>
</dbReference>
<dbReference type="GeneID" id="78086558"/>
<dbReference type="InterPro" id="IPR027467">
    <property type="entry name" value="MopterinOxRdtase_cofactor_BS"/>
</dbReference>
<dbReference type="HOGENOM" id="CLU_000422_13_3_7"/>
<keyword evidence="3" id="KW-0479">Metal-binding</keyword>
<reference evidence="7 8" key="1">
    <citation type="submission" date="2010-10" db="EMBL/GenBank/DDBJ databases">
        <authorList>
            <consortium name="The Broad Institute Genome Sequencing Platform"/>
            <person name="Ward D."/>
            <person name="Earl A."/>
            <person name="Feldgarden M."/>
            <person name="Young S.K."/>
            <person name="Gargeya S."/>
            <person name="Zeng Q."/>
            <person name="Alvarado L."/>
            <person name="Berlin A."/>
            <person name="Bochicchio J."/>
            <person name="Chapman S.B."/>
            <person name="Chen Z."/>
            <person name="Freedman E."/>
            <person name="Gellesch M."/>
            <person name="Goldberg J."/>
            <person name="Griggs A."/>
            <person name="Gujja S."/>
            <person name="Heilman E."/>
            <person name="Heiman D."/>
            <person name="Howarth C."/>
            <person name="Mehta T."/>
            <person name="Neiman D."/>
            <person name="Pearson M."/>
            <person name="Roberts A."/>
            <person name="Saif S."/>
            <person name="Shea T."/>
            <person name="Shenoy N."/>
            <person name="Sisk P."/>
            <person name="Stolte C."/>
            <person name="Sykes S."/>
            <person name="White J."/>
            <person name="Yandava C."/>
            <person name="Allen-Vercoe E."/>
            <person name="Sibley C."/>
            <person name="Ambrose C.E."/>
            <person name="Strauss J."/>
            <person name="Daigneault M."/>
            <person name="Haas B."/>
            <person name="Nusbaum C."/>
            <person name="Birren B."/>
        </authorList>
    </citation>
    <scope>NUCLEOTIDE SEQUENCE [LARGE SCALE GENOMIC DNA]</scope>
    <source>
        <strain evidence="7 8">3_1_6</strain>
    </source>
</reference>
<dbReference type="STRING" id="563192.HMPREF0179_01436"/>
<dbReference type="FunFam" id="3.40.228.10:FF:000004">
    <property type="entry name" value="Dimethyl sulfoxide reductase subunit A"/>
    <property type="match status" value="1"/>
</dbReference>
<sequence>MRKPHCTEQALLKRRDVIKGGAVVLASAFFPFSIEILNAGSAVAAPPAPSGTGEERILWNSCNVNCGSRCALRVHVKDGVITRVETDNTGDDRYGMQQLRACPRGRSMRQRIYAEQRIPYPLRRVGNRGEGKFERISWEEAFKEIGQRLRGTIDTYGNEAVYLNYGTGALGSTMGKSWPPAATPVARLMNLVGGYLNHYSDYSTCQITVGMPYLYGGSWVDGNSLSDMENSELAVFFGNNPSETRMSGCKAKTLQHARFTRNTRVIIIDPRYTDSMVSVGDEWIPIRPGTDAALSAALAYVMITEDLIDKPFLAKYTIGYDEESLPKGAPAGSSYKSYILGQGPDKTPKTPAWASRITGIPPARIEKLAREIAGARPCFICQGWGPQRTTNGENISRAIGMLAVLTGNVGIKGGNTGARENAGYKLPMATFPTLENPVKTELSCFNWYQAIDDYKQMTATTAGIRGRERLIAPIKFIWNYAGNCLTNQHGGINQMHPILLDDKKCETIVVIDTTLTPSARYADFLLPSCLNLEEHDWTSDGDSNIAYVIFDNKCIEPLGEAKSIYDICAGVANELGVKEAFTEGRTQYQWLEKLYAESRKAIPELPPTLEEAYTMGVYKRYFPENHIAYKAFRDDPEANPLPSPSGKIEIYSPRLAELAETWTLLPGQAITALPEYIPNPEGAISPERKEWPLQLIGHHYKQRTHSTYGNCWWLQEVAPQELWINPIDAKARGIEFGDRVKVFNGRGVSFVKAKITPRIMPGVVSLPEGAWHTPNAAGEDTNGCVNVLTKLLPTALAKGNPHHTNLVQVEKA</sequence>
<evidence type="ECO:0000259" key="6">
    <source>
        <dbReference type="PROSITE" id="PS51669"/>
    </source>
</evidence>
<dbReference type="OrthoDB" id="9810782at2"/>
<evidence type="ECO:0000313" key="8">
    <source>
        <dbReference type="Proteomes" id="UP000006034"/>
    </source>
</evidence>
<dbReference type="Gene3D" id="3.40.50.12440">
    <property type="match status" value="2"/>
</dbReference>
<dbReference type="Pfam" id="PF01568">
    <property type="entry name" value="Molydop_binding"/>
    <property type="match status" value="1"/>
</dbReference>
<dbReference type="GO" id="GO:0009389">
    <property type="term" value="F:dimethyl sulfoxide reductase activity"/>
    <property type="evidence" value="ECO:0007669"/>
    <property type="project" value="InterPro"/>
</dbReference>
<keyword evidence="2" id="KW-0004">4Fe-4S</keyword>
<dbReference type="GO" id="GO:0043546">
    <property type="term" value="F:molybdopterin cofactor binding"/>
    <property type="evidence" value="ECO:0007669"/>
    <property type="project" value="InterPro"/>
</dbReference>
<dbReference type="Gene3D" id="2.40.40.20">
    <property type="match status" value="1"/>
</dbReference>
<dbReference type="SUPFAM" id="SSF53706">
    <property type="entry name" value="Formate dehydrogenase/DMSO reductase, domains 1-3"/>
    <property type="match status" value="1"/>
</dbReference>
<dbReference type="InterPro" id="IPR011888">
    <property type="entry name" value="Anaer_DMSO_reductase"/>
</dbReference>
<dbReference type="RefSeq" id="WP_005026630.1">
    <property type="nucleotide sequence ID" value="NZ_KE150238.1"/>
</dbReference>
<dbReference type="SUPFAM" id="SSF50692">
    <property type="entry name" value="ADC-like"/>
    <property type="match status" value="1"/>
</dbReference>
<dbReference type="InterPro" id="IPR006656">
    <property type="entry name" value="Mopterin_OxRdtase"/>
</dbReference>
<dbReference type="GO" id="GO:0051539">
    <property type="term" value="F:4 iron, 4 sulfur cluster binding"/>
    <property type="evidence" value="ECO:0007669"/>
    <property type="project" value="UniProtKB-KW"/>
</dbReference>
<dbReference type="EMBL" id="ADCP02000001">
    <property type="protein sequence ID" value="EFV44698.1"/>
    <property type="molecule type" value="Genomic_DNA"/>
</dbReference>
<organism evidence="7 8">
    <name type="scientific">Bilophila wadsworthia (strain 3_1_6)</name>
    <dbReference type="NCBI Taxonomy" id="563192"/>
    <lineage>
        <taxon>Bacteria</taxon>
        <taxon>Pseudomonadati</taxon>
        <taxon>Thermodesulfobacteriota</taxon>
        <taxon>Desulfovibrionia</taxon>
        <taxon>Desulfovibrionales</taxon>
        <taxon>Desulfovibrionaceae</taxon>
        <taxon>Bilophila</taxon>
    </lineage>
</organism>
<protein>
    <submittedName>
        <fullName evidence="7">DmsA/YnfE family anaerobic dimethyl sulfoxide reductase, A subunit</fullName>
    </submittedName>
</protein>
<dbReference type="eggNOG" id="COG0243">
    <property type="taxonomic scope" value="Bacteria"/>
</dbReference>
<dbReference type="AlphaFoldDB" id="E5Y5H3"/>
<dbReference type="Gene3D" id="3.40.50.740">
    <property type="match status" value="1"/>
</dbReference>
<gene>
    <name evidence="7" type="ORF">HMPREF0179_01436</name>
</gene>
<dbReference type="Pfam" id="PF04879">
    <property type="entry name" value="Molybdop_Fe4S4"/>
    <property type="match status" value="1"/>
</dbReference>
<keyword evidence="5" id="KW-0411">Iron-sulfur</keyword>
<dbReference type="NCBIfam" id="TIGR02166">
    <property type="entry name" value="dmsA_ynfE"/>
    <property type="match status" value="1"/>
</dbReference>
<dbReference type="CDD" id="cd02770">
    <property type="entry name" value="MopB_DmsA-EC"/>
    <property type="match status" value="1"/>
</dbReference>
<dbReference type="Gene3D" id="3.40.228.10">
    <property type="entry name" value="Dimethylsulfoxide Reductase, domain 2"/>
    <property type="match status" value="1"/>
</dbReference>
<feature type="domain" description="4Fe-4S Mo/W bis-MGD-type" evidence="6">
    <location>
        <begin position="55"/>
        <end position="116"/>
    </location>
</feature>
<proteinExistence type="inferred from homology"/>
<dbReference type="SMART" id="SM00926">
    <property type="entry name" value="Molybdop_Fe4S4"/>
    <property type="match status" value="1"/>
</dbReference>
<comment type="caution">
    <text evidence="7">The sequence shown here is derived from an EMBL/GenBank/DDBJ whole genome shotgun (WGS) entry which is preliminary data.</text>
</comment>
<dbReference type="InterPro" id="IPR006963">
    <property type="entry name" value="Mopterin_OxRdtase_4Fe-4S_dom"/>
</dbReference>
<keyword evidence="8" id="KW-1185">Reference proteome</keyword>
<dbReference type="InterPro" id="IPR006657">
    <property type="entry name" value="MoPterin_dinucl-bd_dom"/>
</dbReference>
<dbReference type="CDD" id="cd02794">
    <property type="entry name" value="MopB_CT_DmsA-EC"/>
    <property type="match status" value="1"/>
</dbReference>
<dbReference type="GO" id="GO:0030151">
    <property type="term" value="F:molybdenum ion binding"/>
    <property type="evidence" value="ECO:0007669"/>
    <property type="project" value="InterPro"/>
</dbReference>
<evidence type="ECO:0000256" key="5">
    <source>
        <dbReference type="ARBA" id="ARBA00023014"/>
    </source>
</evidence>
<evidence type="ECO:0000256" key="2">
    <source>
        <dbReference type="ARBA" id="ARBA00022485"/>
    </source>
</evidence>
<keyword evidence="4" id="KW-0408">Iron</keyword>
<accession>E5Y5H3</accession>